<dbReference type="PANTHER" id="PTHR35565:SF1">
    <property type="entry name" value="TYPE VI SECRETION SYSTEM CONTRACTILE SHEATH LARGE SUBUNIT"/>
    <property type="match status" value="1"/>
</dbReference>
<dbReference type="EMBL" id="JAJTWT010000004">
    <property type="protein sequence ID" value="MCE4538121.1"/>
    <property type="molecule type" value="Genomic_DNA"/>
</dbReference>
<feature type="domain" description="TssC1 N-terminal" evidence="2">
    <location>
        <begin position="202"/>
        <end position="463"/>
    </location>
</feature>
<feature type="compositionally biased region" description="Low complexity" evidence="1">
    <location>
        <begin position="523"/>
        <end position="535"/>
    </location>
</feature>
<protein>
    <submittedName>
        <fullName evidence="3">Type VI secretion system contractile sheath large subunit</fullName>
    </submittedName>
</protein>
<evidence type="ECO:0000313" key="3">
    <source>
        <dbReference type="EMBL" id="MCE4538121.1"/>
    </source>
</evidence>
<feature type="compositionally biased region" description="Low complexity" evidence="1">
    <location>
        <begin position="543"/>
        <end position="572"/>
    </location>
</feature>
<name>A0ABS8XB12_9BURK</name>
<dbReference type="Pfam" id="PF05943">
    <property type="entry name" value="VipB"/>
    <property type="match status" value="1"/>
</dbReference>
<sequence>MAHSDWTPDYGTLDAAAPPWAAKRPVRIALLGDFGAGAAAGRLDTGSDLARHKPKSVEFDSLEDWLGQQDLTLTLPIGSKRGGVQVPLADLESFHPDTLFRELDLFRKLADLRKRLNNTATFDKAAAEVAKMAGIKKKASRAGRGARARGAAPAAGARLDDFARLTGRTSAPEAGGIDALLRDVVGPFVVPAAKPEKAGLLNALDAAIADGMRAVLHQADFQAAESLWRGVDFLLRRLETGPMLQVHLIDVSAEEFAADLSSGDDLTDTGLYKLLVEQPSQAKDGGYTYIAGLYEFEATPPHTELLGRMAKVAEAAGAGFFTAMAVDDLANPKKPPHPLVAEAFTALQALPEARRLSLLGPRFLLRHPYGKRSDPISSFAFEEFTLADGLSGMLWGHPALLALTVLAGQGGTPTVNDLPFHHYVDADGDSTALPCTERFISTVAVSALARWGVGALVAHKGEPSVRLAGLAGFTAAGAASKAGARAGIEMSLKSKLAEADARPARRGTATDDDSPSDADEAIAGLDDAGTSSDGDAGTDDLDALLASLGGSDDGDASGSDDQPGEGDASAAADDADMDPELAELLKSLG</sequence>
<comment type="caution">
    <text evidence="3">The sequence shown here is derived from an EMBL/GenBank/DDBJ whole genome shotgun (WGS) entry which is preliminary data.</text>
</comment>
<reference evidence="3 4" key="1">
    <citation type="submission" date="2021-12" db="EMBL/GenBank/DDBJ databases">
        <title>Genome seq of p7.</title>
        <authorList>
            <person name="Seo T."/>
        </authorList>
    </citation>
    <scope>NUCLEOTIDE SEQUENCE [LARGE SCALE GENOMIC DNA]</scope>
    <source>
        <strain evidence="3 4">P7</strain>
    </source>
</reference>
<proteinExistence type="predicted"/>
<organism evidence="3 4">
    <name type="scientific">Pelomonas caseinilytica</name>
    <dbReference type="NCBI Taxonomy" id="2906763"/>
    <lineage>
        <taxon>Bacteria</taxon>
        <taxon>Pseudomonadati</taxon>
        <taxon>Pseudomonadota</taxon>
        <taxon>Betaproteobacteria</taxon>
        <taxon>Burkholderiales</taxon>
        <taxon>Sphaerotilaceae</taxon>
        <taxon>Roseateles</taxon>
    </lineage>
</organism>
<gene>
    <name evidence="3" type="ORF">LXT12_12755</name>
</gene>
<evidence type="ECO:0000256" key="1">
    <source>
        <dbReference type="SAM" id="MobiDB-lite"/>
    </source>
</evidence>
<keyword evidence="4" id="KW-1185">Reference proteome</keyword>
<dbReference type="RefSeq" id="WP_233392559.1">
    <property type="nucleotide sequence ID" value="NZ_JAJTWT010000004.1"/>
</dbReference>
<feature type="compositionally biased region" description="Acidic residues" evidence="1">
    <location>
        <begin position="510"/>
        <end position="520"/>
    </location>
</feature>
<feature type="region of interest" description="Disordered" evidence="1">
    <location>
        <begin position="496"/>
        <end position="580"/>
    </location>
</feature>
<dbReference type="PANTHER" id="PTHR35565">
    <property type="entry name" value="CYTOPLASMIC PROTEIN-RELATED"/>
    <property type="match status" value="1"/>
</dbReference>
<evidence type="ECO:0000313" key="4">
    <source>
        <dbReference type="Proteomes" id="UP001201463"/>
    </source>
</evidence>
<accession>A0ABS8XB12</accession>
<dbReference type="InterPro" id="IPR010269">
    <property type="entry name" value="T6SS_TssC-like"/>
</dbReference>
<dbReference type="InterPro" id="IPR044031">
    <property type="entry name" value="TssC1_N"/>
</dbReference>
<evidence type="ECO:0000259" key="2">
    <source>
        <dbReference type="Pfam" id="PF05943"/>
    </source>
</evidence>
<dbReference type="Proteomes" id="UP001201463">
    <property type="component" value="Unassembled WGS sequence"/>
</dbReference>